<evidence type="ECO:0008006" key="3">
    <source>
        <dbReference type="Google" id="ProtNLM"/>
    </source>
</evidence>
<dbReference type="SUPFAM" id="SSF102114">
    <property type="entry name" value="Radical SAM enzymes"/>
    <property type="match status" value="1"/>
</dbReference>
<protein>
    <recommendedName>
        <fullName evidence="3">Radical SAM/SPASM domain-containing protein</fullName>
    </recommendedName>
</protein>
<dbReference type="Proteomes" id="UP001139648">
    <property type="component" value="Unassembled WGS sequence"/>
</dbReference>
<accession>A0A9X2GFD2</accession>
<gene>
    <name evidence="1" type="ORF">HD597_003680</name>
</gene>
<sequence>MGAGNVRDRPLTEIYRSAPLFADLRDPELLGGRCGVCEFRTICGGSRSRAYAGTGDVLAEEPWCGYPPGSFPHQSDVARHLRTPWPVLSIGLAGQTSPAALPAGIGRAAFTAGVPFVNAWSPSRHA</sequence>
<dbReference type="PANTHER" id="PTHR11228:SF34">
    <property type="entry name" value="TUNGSTEN-CONTAINING ALDEHYDE FERREDOXIN OXIDOREDUCTASE COFACTOR MODIFYING PROTEIN"/>
    <property type="match status" value="1"/>
</dbReference>
<proteinExistence type="predicted"/>
<name>A0A9X2GFD2_9ACTN</name>
<dbReference type="RefSeq" id="WP_253743719.1">
    <property type="nucleotide sequence ID" value="NZ_BAABKA010000063.1"/>
</dbReference>
<comment type="caution">
    <text evidence="1">The sequence shown here is derived from an EMBL/GenBank/DDBJ whole genome shotgun (WGS) entry which is preliminary data.</text>
</comment>
<dbReference type="AlphaFoldDB" id="A0A9X2GFD2"/>
<keyword evidence="2" id="KW-1185">Reference proteome</keyword>
<dbReference type="CDD" id="cd21123">
    <property type="entry name" value="SPASM_MftC-like"/>
    <property type="match status" value="1"/>
</dbReference>
<dbReference type="EMBL" id="JAMZEB010000002">
    <property type="protein sequence ID" value="MCP2356660.1"/>
    <property type="molecule type" value="Genomic_DNA"/>
</dbReference>
<dbReference type="InterPro" id="IPR050377">
    <property type="entry name" value="Radical_SAM_PqqE_MftC-like"/>
</dbReference>
<organism evidence="1 2">
    <name type="scientific">Nonomuraea thailandensis</name>
    <dbReference type="NCBI Taxonomy" id="1188745"/>
    <lineage>
        <taxon>Bacteria</taxon>
        <taxon>Bacillati</taxon>
        <taxon>Actinomycetota</taxon>
        <taxon>Actinomycetes</taxon>
        <taxon>Streptosporangiales</taxon>
        <taxon>Streptosporangiaceae</taxon>
        <taxon>Nonomuraea</taxon>
    </lineage>
</organism>
<reference evidence="1" key="1">
    <citation type="submission" date="2022-06" db="EMBL/GenBank/DDBJ databases">
        <title>Sequencing the genomes of 1000 actinobacteria strains.</title>
        <authorList>
            <person name="Klenk H.-P."/>
        </authorList>
    </citation>
    <scope>NUCLEOTIDE SEQUENCE</scope>
    <source>
        <strain evidence="1">DSM 46694</strain>
    </source>
</reference>
<dbReference type="PANTHER" id="PTHR11228">
    <property type="entry name" value="RADICAL SAM DOMAIN PROTEIN"/>
    <property type="match status" value="1"/>
</dbReference>
<evidence type="ECO:0000313" key="2">
    <source>
        <dbReference type="Proteomes" id="UP001139648"/>
    </source>
</evidence>
<evidence type="ECO:0000313" key="1">
    <source>
        <dbReference type="EMBL" id="MCP2356660.1"/>
    </source>
</evidence>
<dbReference type="InterPro" id="IPR058240">
    <property type="entry name" value="rSAM_sf"/>
</dbReference>